<evidence type="ECO:0000256" key="1">
    <source>
        <dbReference type="SAM" id="MobiDB-lite"/>
    </source>
</evidence>
<proteinExistence type="predicted"/>
<evidence type="ECO:0000313" key="3">
    <source>
        <dbReference type="Proteomes" id="UP000007014"/>
    </source>
</evidence>
<evidence type="ECO:0000313" key="2">
    <source>
        <dbReference type="EMBL" id="BAM82093.1"/>
    </source>
</evidence>
<protein>
    <submittedName>
        <fullName evidence="2">Uncharacterized protein</fullName>
    </submittedName>
</protein>
<accession>M1VKN3</accession>
<organism evidence="2 3">
    <name type="scientific">Cyanidioschyzon merolae (strain NIES-3377 / 10D)</name>
    <name type="common">Unicellular red alga</name>
    <dbReference type="NCBI Taxonomy" id="280699"/>
    <lineage>
        <taxon>Eukaryota</taxon>
        <taxon>Rhodophyta</taxon>
        <taxon>Bangiophyceae</taxon>
        <taxon>Cyanidiales</taxon>
        <taxon>Cyanidiaceae</taxon>
        <taxon>Cyanidioschyzon</taxon>
    </lineage>
</organism>
<gene>
    <name evidence="2" type="ORF">CYME_CMQ196C</name>
</gene>
<keyword evidence="3" id="KW-1185">Reference proteome</keyword>
<name>M1VKN3_CYAM1</name>
<feature type="compositionally biased region" description="Basic residues" evidence="1">
    <location>
        <begin position="1"/>
        <end position="10"/>
    </location>
</feature>
<reference evidence="2 3" key="1">
    <citation type="journal article" date="2004" name="Nature">
        <title>Genome sequence of the ultrasmall unicellular red alga Cyanidioschyzon merolae 10D.</title>
        <authorList>
            <person name="Matsuzaki M."/>
            <person name="Misumi O."/>
            <person name="Shin-i T."/>
            <person name="Maruyama S."/>
            <person name="Takahara M."/>
            <person name="Miyagishima S."/>
            <person name="Mori T."/>
            <person name="Nishida K."/>
            <person name="Yagisawa F."/>
            <person name="Nishida K."/>
            <person name="Yoshida Y."/>
            <person name="Nishimura Y."/>
            <person name="Nakao S."/>
            <person name="Kobayashi T."/>
            <person name="Momoyama Y."/>
            <person name="Higashiyama T."/>
            <person name="Minoda A."/>
            <person name="Sano M."/>
            <person name="Nomoto H."/>
            <person name="Oishi K."/>
            <person name="Hayashi H."/>
            <person name="Ohta F."/>
            <person name="Nishizaka S."/>
            <person name="Haga S."/>
            <person name="Miura S."/>
            <person name="Morishita T."/>
            <person name="Kabeya Y."/>
            <person name="Terasawa K."/>
            <person name="Suzuki Y."/>
            <person name="Ishii Y."/>
            <person name="Asakawa S."/>
            <person name="Takano H."/>
            <person name="Ohta N."/>
            <person name="Kuroiwa H."/>
            <person name="Tanaka K."/>
            <person name="Shimizu N."/>
            <person name="Sugano S."/>
            <person name="Sato N."/>
            <person name="Nozaki H."/>
            <person name="Ogasawara N."/>
            <person name="Kohara Y."/>
            <person name="Kuroiwa T."/>
        </authorList>
    </citation>
    <scope>NUCLEOTIDE SEQUENCE [LARGE SCALE GENOMIC DNA]</scope>
    <source>
        <strain evidence="2 3">10D</strain>
    </source>
</reference>
<dbReference type="RefSeq" id="XP_005538129.1">
    <property type="nucleotide sequence ID" value="XM_005538072.1"/>
</dbReference>
<feature type="compositionally biased region" description="Basic and acidic residues" evidence="1">
    <location>
        <begin position="17"/>
        <end position="34"/>
    </location>
</feature>
<feature type="region of interest" description="Disordered" evidence="1">
    <location>
        <begin position="123"/>
        <end position="157"/>
    </location>
</feature>
<dbReference type="Gramene" id="CMQ196CT">
    <property type="protein sequence ID" value="CMQ196CT"/>
    <property type="gene ID" value="CMQ196C"/>
</dbReference>
<dbReference type="AlphaFoldDB" id="M1VKN3"/>
<dbReference type="Proteomes" id="UP000007014">
    <property type="component" value="Chromosome 17"/>
</dbReference>
<dbReference type="HOGENOM" id="CLU_364627_0_0_1"/>
<dbReference type="GeneID" id="16996464"/>
<reference evidence="2 3" key="2">
    <citation type="journal article" date="2007" name="BMC Biol.">
        <title>A 100%-complete sequence reveals unusually simple genomic features in the hot-spring red alga Cyanidioschyzon merolae.</title>
        <authorList>
            <person name="Nozaki H."/>
            <person name="Takano H."/>
            <person name="Misumi O."/>
            <person name="Terasawa K."/>
            <person name="Matsuzaki M."/>
            <person name="Maruyama S."/>
            <person name="Nishida K."/>
            <person name="Yagisawa F."/>
            <person name="Yoshida Y."/>
            <person name="Fujiwara T."/>
            <person name="Takio S."/>
            <person name="Tamura K."/>
            <person name="Chung S.J."/>
            <person name="Nakamura S."/>
            <person name="Kuroiwa H."/>
            <person name="Tanaka K."/>
            <person name="Sato N."/>
            <person name="Kuroiwa T."/>
        </authorList>
    </citation>
    <scope>NUCLEOTIDE SEQUENCE [LARGE SCALE GENOMIC DNA]</scope>
    <source>
        <strain evidence="2 3">10D</strain>
    </source>
</reference>
<feature type="region of interest" description="Disordered" evidence="1">
    <location>
        <begin position="1"/>
        <end position="39"/>
    </location>
</feature>
<feature type="region of interest" description="Disordered" evidence="1">
    <location>
        <begin position="195"/>
        <end position="215"/>
    </location>
</feature>
<dbReference type="EMBL" id="AP006499">
    <property type="protein sequence ID" value="BAM82093.1"/>
    <property type="molecule type" value="Genomic_DNA"/>
</dbReference>
<sequence>MPVAKRRRGGKTAAVEPDTRDTRSDAVADRKRTAAEVPASKLPGKITDFGSVPLSRPLAPPLLFELAEERADDLCRLVLVSHEGRPVSSVDALSESEWRGFATQAVLAREACFAAIQGVHQGEARSEDTIKGNQRAAARDVSETASDAEAEPSPETAIQTSVSIAVSEMDEMITLLDAVIGGFLQTCAAERSGSTRVEGGASPAAPPPILRPVPRDRLTSLKTPETLHLHSKDMDTERDTAIVSVQRGSSDSMGWAPLWMRRVQTLQSIAAFLRHQHEVLVGQGTKNRRFREDLAMLCYGDTTSCSVNRLRPVLLDTRLLSDTRTTTTTAAAAMSPKAGTQRIRIEAHLHDDCWIPLWPCERHESALHGHISVHASDIASRLDCTCPVLLQCFRGPESSTWYPDQEPLLPLQNPDPMSFRSVPSAMNANSEFVGVAAVRRLLFRVRYQQTMRRLYERLIHQAHDWLRMSLQRRYPGSPFARYDGVCDLRDVDERGFTFYDALSEQALLRVALEQKTPGVLRSETHSASVPPLLQVVDDIVGQHGADFPVLWQLLGNALRICHGTLAVYTASQTLGLLVASRRDGSLHPHDAAASRADVAHFTLEVRWPQTAGDAASVCRLHFGSDAVSGWASTDAASHPEKLSDPSQFIAFLIRSVESTLLRRAIDAWHRALRTQALEYEVALLASGVARVKVWPSGAAASSDVVEPQRITMHVEALQSPSALPKWTGHVQFRLCLNSEECFVGDAGALWTYLDESLNIQRLLPNL</sequence>
<dbReference type="KEGG" id="cme:CYME_CMQ196C"/>